<dbReference type="CDD" id="cd18808">
    <property type="entry name" value="SF1_C_Upf1"/>
    <property type="match status" value="1"/>
</dbReference>
<dbReference type="FunFam" id="3.40.50.300:FF:000326">
    <property type="entry name" value="P-loop containing nucleoside triphosphate hydrolase"/>
    <property type="match status" value="1"/>
</dbReference>
<dbReference type="InterPro" id="IPR014016">
    <property type="entry name" value="UvrD-like_ATP-bd"/>
</dbReference>
<dbReference type="PANTHER" id="PTHR21529">
    <property type="entry name" value="MAMMARY TURMOR VIRUS RECEPTOR HOMOLOG 1, 2 MTVR1, 2"/>
    <property type="match status" value="1"/>
</dbReference>
<dbReference type="Gene3D" id="3.40.50.300">
    <property type="entry name" value="P-loop containing nucleotide triphosphate hydrolases"/>
    <property type="match status" value="4"/>
</dbReference>
<evidence type="ECO:0000313" key="8">
    <source>
        <dbReference type="Proteomes" id="UP000631114"/>
    </source>
</evidence>
<proteinExistence type="predicted"/>
<evidence type="ECO:0000256" key="3">
    <source>
        <dbReference type="ARBA" id="ARBA00022806"/>
    </source>
</evidence>
<dbReference type="PROSITE" id="PS51198">
    <property type="entry name" value="UVRD_HELICASE_ATP_BIND"/>
    <property type="match status" value="1"/>
</dbReference>
<dbReference type="SUPFAM" id="SSF48452">
    <property type="entry name" value="TPR-like"/>
    <property type="match status" value="1"/>
</dbReference>
<evidence type="ECO:0000256" key="2">
    <source>
        <dbReference type="ARBA" id="ARBA00022801"/>
    </source>
</evidence>
<comment type="caution">
    <text evidence="7">The sequence shown here is derived from an EMBL/GenBank/DDBJ whole genome shotgun (WGS) entry which is preliminary data.</text>
</comment>
<gene>
    <name evidence="7" type="ORF">IFM89_005590</name>
</gene>
<dbReference type="SUPFAM" id="SSF52540">
    <property type="entry name" value="P-loop containing nucleoside triphosphate hydrolases"/>
    <property type="match status" value="2"/>
</dbReference>
<dbReference type="Pfam" id="PF00580">
    <property type="entry name" value="UvrD-helicase"/>
    <property type="match status" value="1"/>
</dbReference>
<sequence>MACCSSKKKEVAQDISLVDEVFSWSLEDVFNQELYKHKVQKIPDSFQSVDQYLGSYIHPLLEETRAELCSSMEVVSMAPVAEVVSLEECKPYGSFFYDVKVDSWRNRSRAGGKEPYKPKPGDIFILSDALPETVSDFERYGRTWSFASVTKVAENEDMANNSKVSNDDHDTPMSFKVQTSRTVEIKEGMRNSLFAVFLINTTTNSRIWKSLHKLGNVKILEEVSCPDSAIEGTCNLCSHIDDMHAETLGARLSILNESQAAAVRGCISTMQCKHRSTVKLVWGPPGTGKTKTVSTLLFNLLEMRCRTLACAPTNVAITELSARVVKLMREAYGLDYRNNTSLCSLGDLLLFGNNDRLKVDEDLEEIYLDYRVERLLECFARLTGWQHCFTSMMDFLKNCVSQYHIFLENESSKNNETDKETGKRREVGISLVEFMRKRYTATALPLKRCISILCTHLPVGVLLQKNFQNLVKLLGLLEQLESLLLRDDVVEKELKELFEQAVVGSTPLSSCHASALMFKIRNECIFVLRSLRQSLNGLNLPNCNNKYDARDFCFQTSSLIFCTASSSFRLHSVVMKPLDLVVIDEAAQLKECESTIPLQLSGIQHAFLIGDECQLPALVNSKVSDKAGFGRSLFERLSSMGCPKHLLDMQYRMHPKISCFPNSKFYQEKVLDAPNVKSQRYEKHYLPGPMFGPYSFISISNGREEVDDVGHSRKNMVEVAVVFTIVRSLFKAWEVSKHKVSIGIISPYAAQVAAIQEKFGKMYQNIEDFDVRVKSVDGFQGGEQDIIIISTVRSNSGGHIGFLSNFQRTNVALTRAKHCLWILGNETTLANSDSVWAALVNNAKDRKCFFYADEDKGLLKAVIQVKKELDQLDDLLNGDSILFKSARWKVLFSDNFRKSFGNLKSSQLQKSVVNLLLKLSGGWRPKKRNVESQCENSAQLVQQFKVEGLYLISTIDIVKQPLFSQVLKIWDIIPLEEISKFVKRLDHIFAMHTDDFISRCKVKHIEGNLEVPMTWATSANIVRYKDVCVTEASTGDASTSTAIAKTYVENSKVSESLLLMKFYSLSAGVVAHLLSGPDGKEIDLPFEVTEKELEIIHFPRSTFILGRSGTGKTTVLTMKLIQKEQQYFLSSEGLSGVHRDTCVDFPIRDEKSENALVTEGTTLRQLFVTVSPKLCAAIKNHITNLMRFSCGSNSKAECNTIDMHDIEDTSQLTGIPESFVDIIPKTYPLVVTFQKFLLMLDRSMENSYFDRFLDLRDFLHGSNGHSSSVAFQVFIRTKEVSFDRFNSSYWPHFSTQATAKLDSSTVFTEIISYIKGGLKAGKLCDGKLSRENYVSLSEGRVSTLSSARREIIYDIYLDYEKKKMENGDFDLADFVIDLHCRLRHGCYAGEVMDFVYIDEVQDLTMRQIALFKYICGNISEGFVFSGDTAQTIARGIDFRFQDIKSLFYNEFIMSSGSDYKDNMKEKDQPCVSDIFHLNQNFRTHAGVLNLSQSVLDLLYHYFPFSVDVLSPETSLIYGESPVLLESGNDENALVTIFGNSGGISCGDIIGFGAEQVILVRDDSARKEIASHVGKQALVLTVLECKGLEFQDVLLYNFFGTSPLKNQWRVVYQYMEQYIPDCSGCISFPSFNEAKHSILCSELKQLYVAITRTRQRLWICENMEEISRPMFDYWKKLGLVQTRQLDNSLAQAMQVASSKEEWSRRGIKLFNEGNFEMATMCFERAGDSNREKWARAAGLRSSADRLRGSNAELAHVALLQAAEIYVEISKAELAAKCFIELKEYEKAGTLYLDKCGETRLEDAGDCFSLAGRYSLAAEVYARGNCFSKCLAICTNGELFDMGLNFIKQWKENAYQTVDVVVERRKLEEMEQNFLERCALHFHGRKDKNAMLNFVREYRSMDSKRSFLRSLNYLNELLLLEEESGNYIEAASIAREKGDLLIEADLLAKGGHFEDASKLILFYVLGNSLWVNGNRGWPLKCFTNKEELLMRARNYAMKESEEFYESVCSEASLFSNQDMTLLDMGKFLSASKRLSSPTIQIISAWKILDAHHQLHPSKYEWGQEVVLNPMKHSEELISCNKVSVESLIYYWNHWTEKIRGMLDYLQYIGTLHEKDHMIYGQFCLSYFGVRKQDSDHYFLYPKGADAYWIKEINEKSLRRTGDLVCMDTRQFTMAAKKFWVSQILVFGMKVLENLDTLHKFSSQNSFSPFCQGMIALHTFEVAKFIMEFSDWKYQTWALPKLHKFRQSSKENFFDIVFPLDCRQAMKILVFMRENKLYKDLLEDAILENIESKSKLSHGRIGRTVMLLFASGNQADELYDKIARFFFANQPWNLFILQLKGVLESNLGKVSLVSQLKKALENTYNANWQKEVDYISPHCFIYLVERLLFFVSSCQKSFFTTKFSLVQVLEFENWGNKSSSSTATDIHVQLAEVHKFITDTVHHIFFNRQDTFKWVSKSKNNAKEDYALLVLRLIMMICLICLNTGQYFDLLSALLARNEIKSELPSAFHGILHRRRNRSFRDVLDEAFRTVENPLVIVSLQDKSPNALDCLLST</sequence>
<dbReference type="Pfam" id="PF13086">
    <property type="entry name" value="AAA_11"/>
    <property type="match status" value="1"/>
</dbReference>
<evidence type="ECO:0000256" key="4">
    <source>
        <dbReference type="ARBA" id="ARBA00022840"/>
    </source>
</evidence>
<dbReference type="InterPro" id="IPR045529">
    <property type="entry name" value="DUF6469"/>
</dbReference>
<feature type="domain" description="UvrD-like helicase ATP-binding" evidence="6">
    <location>
        <begin position="1085"/>
        <end position="1484"/>
    </location>
</feature>
<evidence type="ECO:0000259" key="6">
    <source>
        <dbReference type="PROSITE" id="PS51198"/>
    </source>
</evidence>
<keyword evidence="2 5" id="KW-0378">Hydrolase</keyword>
<organism evidence="7 8">
    <name type="scientific">Coptis chinensis</name>
    <dbReference type="NCBI Taxonomy" id="261450"/>
    <lineage>
        <taxon>Eukaryota</taxon>
        <taxon>Viridiplantae</taxon>
        <taxon>Streptophyta</taxon>
        <taxon>Embryophyta</taxon>
        <taxon>Tracheophyta</taxon>
        <taxon>Spermatophyta</taxon>
        <taxon>Magnoliopsida</taxon>
        <taxon>Ranunculales</taxon>
        <taxon>Ranunculaceae</taxon>
        <taxon>Coptidoideae</taxon>
        <taxon>Coptis</taxon>
    </lineage>
</organism>
<evidence type="ECO:0000313" key="7">
    <source>
        <dbReference type="EMBL" id="KAF9613111.1"/>
    </source>
</evidence>
<dbReference type="OrthoDB" id="3156807at2759"/>
<dbReference type="Pfam" id="PF13087">
    <property type="entry name" value="AAA_12"/>
    <property type="match status" value="1"/>
</dbReference>
<dbReference type="GO" id="GO:0016787">
    <property type="term" value="F:hydrolase activity"/>
    <property type="evidence" value="ECO:0007669"/>
    <property type="project" value="UniProtKB-UniRule"/>
</dbReference>
<dbReference type="InterPro" id="IPR047187">
    <property type="entry name" value="SF1_C_Upf1"/>
</dbReference>
<dbReference type="InterPro" id="IPR041679">
    <property type="entry name" value="DNA2/NAM7-like_C"/>
</dbReference>
<dbReference type="GO" id="GO:0004386">
    <property type="term" value="F:helicase activity"/>
    <property type="evidence" value="ECO:0007669"/>
    <property type="project" value="UniProtKB-UniRule"/>
</dbReference>
<keyword evidence="1 5" id="KW-0547">Nucleotide-binding</keyword>
<evidence type="ECO:0000256" key="5">
    <source>
        <dbReference type="PROSITE-ProRule" id="PRU00560"/>
    </source>
</evidence>
<dbReference type="GO" id="GO:0005524">
    <property type="term" value="F:ATP binding"/>
    <property type="evidence" value="ECO:0007669"/>
    <property type="project" value="UniProtKB-UniRule"/>
</dbReference>
<dbReference type="InterPro" id="IPR041677">
    <property type="entry name" value="DNA2/NAM7_AAA_11"/>
</dbReference>
<dbReference type="Proteomes" id="UP000631114">
    <property type="component" value="Unassembled WGS sequence"/>
</dbReference>
<keyword evidence="3 5" id="KW-0347">Helicase</keyword>
<dbReference type="Pfam" id="PF20073">
    <property type="entry name" value="DUF6469"/>
    <property type="match status" value="1"/>
</dbReference>
<keyword evidence="8" id="KW-1185">Reference proteome</keyword>
<name>A0A835I8A2_9MAGN</name>
<evidence type="ECO:0000256" key="1">
    <source>
        <dbReference type="ARBA" id="ARBA00022741"/>
    </source>
</evidence>
<dbReference type="Pfam" id="PF13361">
    <property type="entry name" value="UvrD_C"/>
    <property type="match status" value="1"/>
</dbReference>
<dbReference type="InterPro" id="IPR011990">
    <property type="entry name" value="TPR-like_helical_dom_sf"/>
</dbReference>
<dbReference type="InterPro" id="IPR027417">
    <property type="entry name" value="P-loop_NTPase"/>
</dbReference>
<protein>
    <recommendedName>
        <fullName evidence="6">UvrD-like helicase ATP-binding domain-containing protein</fullName>
    </recommendedName>
</protein>
<dbReference type="InterPro" id="IPR039904">
    <property type="entry name" value="TRANK1"/>
</dbReference>
<feature type="binding site" evidence="5">
    <location>
        <begin position="1106"/>
        <end position="1113"/>
    </location>
    <ligand>
        <name>ATP</name>
        <dbReference type="ChEBI" id="CHEBI:30616"/>
    </ligand>
</feature>
<keyword evidence="4 5" id="KW-0067">ATP-binding</keyword>
<dbReference type="PANTHER" id="PTHR21529:SF4">
    <property type="entry name" value="TPR AND ANKYRIN REPEAT-CONTAINING PROTEIN 1"/>
    <property type="match status" value="1"/>
</dbReference>
<dbReference type="InterPro" id="IPR014017">
    <property type="entry name" value="DNA_helicase_UvrD-like_C"/>
</dbReference>
<reference evidence="7 8" key="1">
    <citation type="submission" date="2020-10" db="EMBL/GenBank/DDBJ databases">
        <title>The Coptis chinensis genome and diversification of protoberbering-type alkaloids.</title>
        <authorList>
            <person name="Wang B."/>
            <person name="Shu S."/>
            <person name="Song C."/>
            <person name="Liu Y."/>
        </authorList>
    </citation>
    <scope>NUCLEOTIDE SEQUENCE [LARGE SCALE GENOMIC DNA]</scope>
    <source>
        <strain evidence="7">HL-2020</strain>
        <tissue evidence="7">Leaf</tissue>
    </source>
</reference>
<accession>A0A835I8A2</accession>
<dbReference type="EMBL" id="JADFTS010000003">
    <property type="protein sequence ID" value="KAF9613111.1"/>
    <property type="molecule type" value="Genomic_DNA"/>
</dbReference>
<dbReference type="GO" id="GO:0005694">
    <property type="term" value="C:chromosome"/>
    <property type="evidence" value="ECO:0007669"/>
    <property type="project" value="UniProtKB-ARBA"/>
</dbReference>